<name>A0A068U3P0_COFCA</name>
<evidence type="ECO:0000313" key="2">
    <source>
        <dbReference type="EMBL" id="CDP03126.1"/>
    </source>
</evidence>
<evidence type="ECO:0000313" key="3">
    <source>
        <dbReference type="Proteomes" id="UP000295252"/>
    </source>
</evidence>
<sequence>MCRLRRENVRRISSDGGAFAFEEDSEEKGQEVQATPERPKNLRQGYFTGFHPSLVHSALEQRNGYCYSFGCWYCLPRDLSLSIHLSSIVLVSPDVEANLLDSWYCLCLYLFLFDNAFVWIS</sequence>
<accession>A0A068U3P0</accession>
<keyword evidence="3" id="KW-1185">Reference proteome</keyword>
<gene>
    <name evidence="2" type="ORF">GSCOC_T00041617001</name>
</gene>
<reference evidence="3" key="1">
    <citation type="journal article" date="2014" name="Science">
        <title>The coffee genome provides insight into the convergent evolution of caffeine biosynthesis.</title>
        <authorList>
            <person name="Denoeud F."/>
            <person name="Carretero-Paulet L."/>
            <person name="Dereeper A."/>
            <person name="Droc G."/>
            <person name="Guyot R."/>
            <person name="Pietrella M."/>
            <person name="Zheng C."/>
            <person name="Alberti A."/>
            <person name="Anthony F."/>
            <person name="Aprea G."/>
            <person name="Aury J.M."/>
            <person name="Bento P."/>
            <person name="Bernard M."/>
            <person name="Bocs S."/>
            <person name="Campa C."/>
            <person name="Cenci A."/>
            <person name="Combes M.C."/>
            <person name="Crouzillat D."/>
            <person name="Da Silva C."/>
            <person name="Daddiego L."/>
            <person name="De Bellis F."/>
            <person name="Dussert S."/>
            <person name="Garsmeur O."/>
            <person name="Gayraud T."/>
            <person name="Guignon V."/>
            <person name="Jahn K."/>
            <person name="Jamilloux V."/>
            <person name="Joet T."/>
            <person name="Labadie K."/>
            <person name="Lan T."/>
            <person name="Leclercq J."/>
            <person name="Lepelley M."/>
            <person name="Leroy T."/>
            <person name="Li L.T."/>
            <person name="Librado P."/>
            <person name="Lopez L."/>
            <person name="Munoz A."/>
            <person name="Noel B."/>
            <person name="Pallavicini A."/>
            <person name="Perrotta G."/>
            <person name="Poncet V."/>
            <person name="Pot D."/>
            <person name="Priyono X."/>
            <person name="Rigoreau M."/>
            <person name="Rouard M."/>
            <person name="Rozas J."/>
            <person name="Tranchant-Dubreuil C."/>
            <person name="VanBuren R."/>
            <person name="Zhang Q."/>
            <person name="Andrade A.C."/>
            <person name="Argout X."/>
            <person name="Bertrand B."/>
            <person name="de Kochko A."/>
            <person name="Graziosi G."/>
            <person name="Henry R.J."/>
            <person name="Jayarama X."/>
            <person name="Ming R."/>
            <person name="Nagai C."/>
            <person name="Rounsley S."/>
            <person name="Sankoff D."/>
            <person name="Giuliano G."/>
            <person name="Albert V.A."/>
            <person name="Wincker P."/>
            <person name="Lashermes P."/>
        </authorList>
    </citation>
    <scope>NUCLEOTIDE SEQUENCE [LARGE SCALE GENOMIC DNA]</scope>
    <source>
        <strain evidence="3">cv. DH200-94</strain>
    </source>
</reference>
<feature type="region of interest" description="Disordered" evidence="1">
    <location>
        <begin position="16"/>
        <end position="40"/>
    </location>
</feature>
<dbReference type="Gramene" id="CDP03126">
    <property type="protein sequence ID" value="CDP03126"/>
    <property type="gene ID" value="GSCOC_T00041617001"/>
</dbReference>
<evidence type="ECO:0000256" key="1">
    <source>
        <dbReference type="SAM" id="MobiDB-lite"/>
    </source>
</evidence>
<dbReference type="EMBL" id="HG739093">
    <property type="protein sequence ID" value="CDP03126.1"/>
    <property type="molecule type" value="Genomic_DNA"/>
</dbReference>
<dbReference type="AlphaFoldDB" id="A0A068U3P0"/>
<protein>
    <submittedName>
        <fullName evidence="2">Uncharacterized protein</fullName>
    </submittedName>
</protein>
<proteinExistence type="predicted"/>
<organism evidence="2 3">
    <name type="scientific">Coffea canephora</name>
    <name type="common">Robusta coffee</name>
    <dbReference type="NCBI Taxonomy" id="49390"/>
    <lineage>
        <taxon>Eukaryota</taxon>
        <taxon>Viridiplantae</taxon>
        <taxon>Streptophyta</taxon>
        <taxon>Embryophyta</taxon>
        <taxon>Tracheophyta</taxon>
        <taxon>Spermatophyta</taxon>
        <taxon>Magnoliopsida</taxon>
        <taxon>eudicotyledons</taxon>
        <taxon>Gunneridae</taxon>
        <taxon>Pentapetalae</taxon>
        <taxon>asterids</taxon>
        <taxon>lamiids</taxon>
        <taxon>Gentianales</taxon>
        <taxon>Rubiaceae</taxon>
        <taxon>Ixoroideae</taxon>
        <taxon>Gardenieae complex</taxon>
        <taxon>Bertiereae - Coffeeae clade</taxon>
        <taxon>Coffeeae</taxon>
        <taxon>Coffea</taxon>
    </lineage>
</organism>
<dbReference type="InParanoid" id="A0A068U3P0"/>
<dbReference type="Proteomes" id="UP000295252">
    <property type="component" value="Chromosome VIII"/>
</dbReference>